<evidence type="ECO:0000256" key="3">
    <source>
        <dbReference type="SAM" id="MobiDB-lite"/>
    </source>
</evidence>
<protein>
    <recommendedName>
        <fullName evidence="4">Tyrosine specific protein phosphatases domain-containing protein</fullName>
    </recommendedName>
</protein>
<sequence length="1537" mass="160506">METEEFFKFPRTPHLDDMGAASRDDLIMAKADALAMLARGVVIEEKVDGANLGISFTSLDGPPRCQKRGHWVTHKSEQQFCKLESWLAQHTDALRQALGIRYILYGEWVAARHSVPYDALPDWFLAFDVFDKQTRKFLSSRRRNELLSRSGVRSVPSVVAAPGRVFHGPDALEDVRQLVQGLRSALCVSSSEQWAEGVVVRLESDTDTDPSDSGWLVARAKLVHPAFRQAIEGTEPPPHAVAGGGGGSGGRNGTGGGGGTHWSKRTIQWNRLRPDLWPWQGPDLDSNPNRNSDSDSDPDRTTAAELPDPVLLNSMGNQARPGSRQVPVTATTAAAVAAPARAVTIAAAAVAAAEPCNLAAARLQLVGAGYYVSLIGNAVDAVATCFTSQPGLLPPGHAANRVLRDGPHHHITLVTPLEMTELREQYGMGPQEVYDIVVATAGPTGGAWVPIGLGRARAEPGDEALFVVIGWPAGRAARAALRLPRDQHFHITLGFQAQDVHGVPKGISALVGGVLDEQLMEKLSSVADSAGVGLTAADRAAVLVLQVFLELQRAVMTAATAVASSVAGSPNDAPSVGGDSVVRSTCTTAGTLTSPPTLAPHVMDSLYGLLSMALRWAGATTEVNVTHGTDPRVGSEGILKSSDVVAAAAAVVVVEKRTSTAARPEMYDNCEDEHKCRWRCFVAACAHIARARLAGWFCELDEVEENVRQAEALAARVAAAAAKLNGSGQATPSRSPGRDDVNMVLAAAACLYGKACSQKGSFAEAAEAFQRAEYLLGPYGDDVIGVRNADVPSGAAATCTNTTTVPKTRSKPPEAQPSTTSTETTDLVALLRQAVKPSLDSQALRAAAATCRRRMLAASSSSSSSSSQPPQPSQQSPQLTQPPHQRPNLTQQDWAQREKQKQQGEEAGEPEEYGKKGDEAPETQLQQDRGGSRPGAEAPGKVFLLQGGQLRNPRQRTVVPGVLISSTAPGGGCGSGGSSGGSSSRRVADVALPRNTSWVVPGVLAGGSTPKNADQITALYSLGVGLIITLTEEEPLPPDWFVAASSDGAAGSKTHPGPYGRGGGDGGDGAATALTAASRVRNIFVPVTNYEPPTVQQMDEVLAAIEDHQVTAVAAAAAAATGAPATAVVATAAAAMDVAAAAAPAVLVHCGGGKGRAGTVLACYLCKYGQAPPPLGTTAAAAAAAAAQQPEAEALPRTAADTTAAVRNVLMAPPAMSADAAVRLIRELRPGSIETEQQRRFVGQYCDMLWRRYDRANAESTAEMDVAVAAGSAAAGLPPILAATATGPTLPGEATIAAGAAGAAAPSASPHQTQQQQQQPLSHSQTRRTRAPNQATPPPHFRHLPRLVVLVGLPGSGKSTFAKALEASGRWSRICQDECGSRGAAETAFSSAMLRGPASSSTSSSDGWWKPHVVLDRCSPDMADRKEWLKLAMVGKRDKGIVAVFFDVDPAICKARVAARTDHPTIPQGRGGRVVDSFLTRLQPPSTNEGFERVYIIRDPRDAAALLTSWGAAAGGIAERQDGATGAAVQEATEGEY</sequence>
<feature type="region of interest" description="Disordered" evidence="3">
    <location>
        <begin position="1299"/>
        <end position="1341"/>
    </location>
</feature>
<dbReference type="OrthoDB" id="3512845at2759"/>
<dbReference type="SUPFAM" id="SSF52799">
    <property type="entry name" value="(Phosphotyrosine protein) phosphatases II"/>
    <property type="match status" value="1"/>
</dbReference>
<dbReference type="InterPro" id="IPR021122">
    <property type="entry name" value="RNA_ligase_dom_REL/Rnl2"/>
</dbReference>
<feature type="region of interest" description="Disordered" evidence="3">
    <location>
        <begin position="855"/>
        <end position="939"/>
    </location>
</feature>
<dbReference type="InterPro" id="IPR052732">
    <property type="entry name" value="Cell-binding_unc_protein"/>
</dbReference>
<comment type="caution">
    <text evidence="6">The sequence shown here is derived from an EMBL/GenBank/DDBJ whole genome shotgun (WGS) entry which is preliminary data.</text>
</comment>
<dbReference type="Pfam" id="PF22547">
    <property type="entry name" value="2H-SAK"/>
    <property type="match status" value="1"/>
</dbReference>
<dbReference type="Pfam" id="PF09414">
    <property type="entry name" value="RNA_ligase"/>
    <property type="match status" value="1"/>
</dbReference>
<dbReference type="GO" id="GO:0016791">
    <property type="term" value="F:phosphatase activity"/>
    <property type="evidence" value="ECO:0007669"/>
    <property type="project" value="UniProtKB-ARBA"/>
</dbReference>
<dbReference type="InterPro" id="IPR029021">
    <property type="entry name" value="Prot-tyrosine_phosphatase-like"/>
</dbReference>
<dbReference type="SMART" id="SM00404">
    <property type="entry name" value="PTPc_motif"/>
    <property type="match status" value="1"/>
</dbReference>
<evidence type="ECO:0000256" key="1">
    <source>
        <dbReference type="ARBA" id="ARBA00022801"/>
    </source>
</evidence>
<dbReference type="Gene3D" id="3.40.50.300">
    <property type="entry name" value="P-loop containing nucleotide triphosphate hydrolases"/>
    <property type="match status" value="1"/>
</dbReference>
<feature type="domain" description="Tyrosine specific protein phosphatases" evidence="4">
    <location>
        <begin position="1126"/>
        <end position="1240"/>
    </location>
</feature>
<evidence type="ECO:0000259" key="4">
    <source>
        <dbReference type="PROSITE" id="PS50056"/>
    </source>
</evidence>
<feature type="compositionally biased region" description="Low complexity" evidence="3">
    <location>
        <begin position="282"/>
        <end position="291"/>
    </location>
</feature>
<dbReference type="InterPro" id="IPR057023">
    <property type="entry name" value="PTP-SAK"/>
</dbReference>
<feature type="region of interest" description="Disordered" evidence="3">
    <location>
        <begin position="963"/>
        <end position="986"/>
    </location>
</feature>
<dbReference type="EMBL" id="BNCQ01000056">
    <property type="protein sequence ID" value="GIM14411.1"/>
    <property type="molecule type" value="Genomic_DNA"/>
</dbReference>
<dbReference type="PANTHER" id="PTHR43883:SF1">
    <property type="entry name" value="GLUCONOKINASE"/>
    <property type="match status" value="1"/>
</dbReference>
<gene>
    <name evidence="5" type="ORF">Vretifemale_42</name>
    <name evidence="6" type="ORF">Vretimale_17378</name>
</gene>
<dbReference type="Pfam" id="PF22784">
    <property type="entry name" value="PTP-SAK"/>
    <property type="match status" value="2"/>
</dbReference>
<dbReference type="Gene3D" id="3.30.470.30">
    <property type="entry name" value="DNA ligase/mRNA capping enzyme"/>
    <property type="match status" value="1"/>
</dbReference>
<feature type="region of interest" description="Disordered" evidence="3">
    <location>
        <begin position="233"/>
        <end position="263"/>
    </location>
</feature>
<evidence type="ECO:0000313" key="6">
    <source>
        <dbReference type="EMBL" id="GIM14411.1"/>
    </source>
</evidence>
<feature type="compositionally biased region" description="Basic and acidic residues" evidence="3">
    <location>
        <begin position="895"/>
        <end position="904"/>
    </location>
</feature>
<dbReference type="PROSITE" id="PS50056">
    <property type="entry name" value="TYR_PHOSPHATASE_2"/>
    <property type="match status" value="1"/>
</dbReference>
<keyword evidence="2" id="KW-0175">Coiled coil</keyword>
<dbReference type="InterPro" id="IPR054498">
    <property type="entry name" value="2H-SAK"/>
</dbReference>
<dbReference type="Proteomes" id="UP000722791">
    <property type="component" value="Unassembled WGS sequence"/>
</dbReference>
<organism evidence="6 7">
    <name type="scientific">Volvox reticuliferus</name>
    <dbReference type="NCBI Taxonomy" id="1737510"/>
    <lineage>
        <taxon>Eukaryota</taxon>
        <taxon>Viridiplantae</taxon>
        <taxon>Chlorophyta</taxon>
        <taxon>core chlorophytes</taxon>
        <taxon>Chlorophyceae</taxon>
        <taxon>CS clade</taxon>
        <taxon>Chlamydomonadales</taxon>
        <taxon>Volvocaceae</taxon>
        <taxon>Volvox</taxon>
    </lineage>
</organism>
<dbReference type="EMBL" id="BNCP01000001">
    <property type="protein sequence ID" value="GIL69055.1"/>
    <property type="molecule type" value="Genomic_DNA"/>
</dbReference>
<evidence type="ECO:0000313" key="7">
    <source>
        <dbReference type="Proteomes" id="UP000722791"/>
    </source>
</evidence>
<reference evidence="6" key="1">
    <citation type="journal article" date="2021" name="Proc. Natl. Acad. Sci. U.S.A.">
        <title>Three genomes in the algal genus Volvox reveal the fate of a haploid sex-determining region after a transition to homothallism.</title>
        <authorList>
            <person name="Yamamoto K."/>
            <person name="Hamaji T."/>
            <person name="Kawai-Toyooka H."/>
            <person name="Matsuzaki R."/>
            <person name="Takahashi F."/>
            <person name="Nishimura Y."/>
            <person name="Kawachi M."/>
            <person name="Noguchi H."/>
            <person name="Minakuchi Y."/>
            <person name="Umen J.G."/>
            <person name="Toyoda A."/>
            <person name="Nozaki H."/>
        </authorList>
    </citation>
    <scope>NUCLEOTIDE SEQUENCE</scope>
    <source>
        <strain evidence="6">NIES-3785</strain>
        <strain evidence="5">NIES-3786</strain>
    </source>
</reference>
<feature type="coiled-coil region" evidence="2">
    <location>
        <begin position="693"/>
        <end position="720"/>
    </location>
</feature>
<dbReference type="InterPro" id="IPR000387">
    <property type="entry name" value="Tyr_Pase_dom"/>
</dbReference>
<name>A0A8J4GW25_9CHLO</name>
<evidence type="ECO:0000313" key="5">
    <source>
        <dbReference type="EMBL" id="GIL69055.1"/>
    </source>
</evidence>
<dbReference type="Pfam" id="PF13671">
    <property type="entry name" value="AAA_33"/>
    <property type="match status" value="1"/>
</dbReference>
<feature type="compositionally biased region" description="Low complexity" evidence="3">
    <location>
        <begin position="855"/>
        <end position="883"/>
    </location>
</feature>
<dbReference type="InterPro" id="IPR027417">
    <property type="entry name" value="P-loop_NTPase"/>
</dbReference>
<dbReference type="Proteomes" id="UP000747110">
    <property type="component" value="Unassembled WGS sequence"/>
</dbReference>
<feature type="compositionally biased region" description="Low complexity" evidence="3">
    <location>
        <begin position="1299"/>
        <end position="1324"/>
    </location>
</feature>
<dbReference type="InterPro" id="IPR003595">
    <property type="entry name" value="Tyr_Pase_cat"/>
</dbReference>
<evidence type="ECO:0000313" key="8">
    <source>
        <dbReference type="Proteomes" id="UP000747110"/>
    </source>
</evidence>
<dbReference type="SUPFAM" id="SSF56091">
    <property type="entry name" value="DNA ligase/mRNA capping enzyme, catalytic domain"/>
    <property type="match status" value="1"/>
</dbReference>
<evidence type="ECO:0000256" key="2">
    <source>
        <dbReference type="SAM" id="Coils"/>
    </source>
</evidence>
<feature type="compositionally biased region" description="Polar residues" evidence="3">
    <location>
        <begin position="798"/>
        <end position="807"/>
    </location>
</feature>
<dbReference type="Gene3D" id="3.90.190.10">
    <property type="entry name" value="Protein tyrosine phosphatase superfamily"/>
    <property type="match status" value="1"/>
</dbReference>
<accession>A0A8J4GW25</accession>
<feature type="compositionally biased region" description="Gly residues" evidence="3">
    <location>
        <begin position="969"/>
        <end position="980"/>
    </location>
</feature>
<proteinExistence type="predicted"/>
<dbReference type="SUPFAM" id="SSF52540">
    <property type="entry name" value="P-loop containing nucleoside triphosphate hydrolases"/>
    <property type="match status" value="1"/>
</dbReference>
<feature type="region of interest" description="Disordered" evidence="3">
    <location>
        <begin position="275"/>
        <end position="326"/>
    </location>
</feature>
<keyword evidence="1" id="KW-0378">Hydrolase</keyword>
<feature type="region of interest" description="Disordered" evidence="3">
    <location>
        <begin position="794"/>
        <end position="824"/>
    </location>
</feature>
<dbReference type="PANTHER" id="PTHR43883">
    <property type="entry name" value="SLR0207 PROTEIN"/>
    <property type="match status" value="1"/>
</dbReference>
<feature type="compositionally biased region" description="Gly residues" evidence="3">
    <location>
        <begin position="242"/>
        <end position="260"/>
    </location>
</feature>
<keyword evidence="8" id="KW-1185">Reference proteome</keyword>